<evidence type="ECO:0000256" key="11">
    <source>
        <dbReference type="RuleBase" id="RU003983"/>
    </source>
</evidence>
<dbReference type="Pfam" id="PF01435">
    <property type="entry name" value="Peptidase_M48"/>
    <property type="match status" value="1"/>
</dbReference>
<keyword evidence="10 12" id="KW-0472">Membrane</keyword>
<dbReference type="GO" id="GO:0006508">
    <property type="term" value="P:proteolysis"/>
    <property type="evidence" value="ECO:0007669"/>
    <property type="project" value="UniProtKB-KW"/>
</dbReference>
<dbReference type="Proteomes" id="UP000077271">
    <property type="component" value="Unassembled WGS sequence"/>
</dbReference>
<dbReference type="NCBIfam" id="NF003965">
    <property type="entry name" value="PRK05457.1"/>
    <property type="match status" value="1"/>
</dbReference>
<comment type="subcellular location">
    <subcellularLocation>
        <location evidence="1">Cell membrane</location>
        <topology evidence="1">Multi-pass membrane protein</topology>
    </subcellularLocation>
</comment>
<dbReference type="GO" id="GO:0005886">
    <property type="term" value="C:plasma membrane"/>
    <property type="evidence" value="ECO:0007669"/>
    <property type="project" value="UniProtKB-SubCell"/>
</dbReference>
<keyword evidence="9 11" id="KW-0482">Metalloprotease</keyword>
<dbReference type="PANTHER" id="PTHR43221">
    <property type="entry name" value="PROTEASE HTPX"/>
    <property type="match status" value="1"/>
</dbReference>
<keyword evidence="5" id="KW-0479">Metal-binding</keyword>
<dbReference type="OrthoDB" id="15218at2"/>
<feature type="transmembrane region" description="Helical" evidence="12">
    <location>
        <begin position="157"/>
        <end position="178"/>
    </location>
</feature>
<evidence type="ECO:0000256" key="12">
    <source>
        <dbReference type="SAM" id="Phobius"/>
    </source>
</evidence>
<dbReference type="RefSeq" id="WP_018393143.1">
    <property type="nucleotide sequence ID" value="NZ_LQWZ01000015.1"/>
</dbReference>
<keyword evidence="2" id="KW-1003">Cell membrane</keyword>
<organism evidence="14 15">
    <name type="scientific">Domibacillus aminovorans</name>
    <dbReference type="NCBI Taxonomy" id="29332"/>
    <lineage>
        <taxon>Bacteria</taxon>
        <taxon>Bacillati</taxon>
        <taxon>Bacillota</taxon>
        <taxon>Bacilli</taxon>
        <taxon>Bacillales</taxon>
        <taxon>Bacillaceae</taxon>
        <taxon>Domibacillus</taxon>
    </lineage>
</organism>
<dbReference type="CDD" id="cd07335">
    <property type="entry name" value="M48B_HtpX_like"/>
    <property type="match status" value="1"/>
</dbReference>
<sequence length="290" mass="32099">MLKRISLFIFVNILVLITITMITTLLGVESYIGGGGYGSLLAFSVIAGFAGSIISLLMSRIMAKWVMRVQLIDEHSPRGDHERFALEETYRLARVAGLKVMPQVGIYHSQEVNAFATGPSKKRSLVAISSGMLDRMDRNAISGVIAHEIAHIKNGDMVTTTLLQGIINTFVIFFSRIASKIVSSFVREEVAGIVYFVSSIVFEILFSILSSPIIFWHSRKREFKADKLAAELGGKANMIHALESLRHTTSLVDDSQKSIAAFKISGKGKFSRLFSTHPPLEKRIEHLKSL</sequence>
<feature type="transmembrane region" description="Helical" evidence="12">
    <location>
        <begin position="7"/>
        <end position="28"/>
    </location>
</feature>
<dbReference type="PANTHER" id="PTHR43221:SF1">
    <property type="entry name" value="PROTEASE HTPX"/>
    <property type="match status" value="1"/>
</dbReference>
<comment type="similarity">
    <text evidence="11">Belongs to the peptidase M48 family.</text>
</comment>
<feature type="transmembrane region" description="Helical" evidence="12">
    <location>
        <begin position="40"/>
        <end position="58"/>
    </location>
</feature>
<keyword evidence="3 11" id="KW-0645">Protease</keyword>
<dbReference type="GO" id="GO:0004222">
    <property type="term" value="F:metalloendopeptidase activity"/>
    <property type="evidence" value="ECO:0007669"/>
    <property type="project" value="InterPro"/>
</dbReference>
<feature type="transmembrane region" description="Helical" evidence="12">
    <location>
        <begin position="190"/>
        <end position="216"/>
    </location>
</feature>
<evidence type="ECO:0000256" key="7">
    <source>
        <dbReference type="ARBA" id="ARBA00022833"/>
    </source>
</evidence>
<protein>
    <submittedName>
        <fullName evidence="14">Zinc metalloprotease HtpX</fullName>
    </submittedName>
</protein>
<dbReference type="InterPro" id="IPR001915">
    <property type="entry name" value="Peptidase_M48"/>
</dbReference>
<keyword evidence="6 11" id="KW-0378">Hydrolase</keyword>
<evidence type="ECO:0000256" key="6">
    <source>
        <dbReference type="ARBA" id="ARBA00022801"/>
    </source>
</evidence>
<dbReference type="InterPro" id="IPR050083">
    <property type="entry name" value="HtpX_protease"/>
</dbReference>
<keyword evidence="8 12" id="KW-1133">Transmembrane helix</keyword>
<dbReference type="Gene3D" id="3.30.2010.10">
    <property type="entry name" value="Metalloproteases ('zincins'), catalytic domain"/>
    <property type="match status" value="1"/>
</dbReference>
<feature type="domain" description="Peptidase M48" evidence="13">
    <location>
        <begin position="90"/>
        <end position="289"/>
    </location>
</feature>
<reference evidence="14 15" key="1">
    <citation type="submission" date="2016-01" db="EMBL/GenBank/DDBJ databases">
        <title>Investigation of taxonomic status of Bacillus aminovorans.</title>
        <authorList>
            <person name="Verma A."/>
            <person name="Pal Y."/>
            <person name="Krishnamurthi S."/>
        </authorList>
    </citation>
    <scope>NUCLEOTIDE SEQUENCE [LARGE SCALE GENOMIC DNA]</scope>
    <source>
        <strain evidence="14 15">DSM 4337</strain>
    </source>
</reference>
<keyword evidence="7 11" id="KW-0862">Zinc</keyword>
<evidence type="ECO:0000256" key="4">
    <source>
        <dbReference type="ARBA" id="ARBA00022692"/>
    </source>
</evidence>
<evidence type="ECO:0000256" key="1">
    <source>
        <dbReference type="ARBA" id="ARBA00004651"/>
    </source>
</evidence>
<dbReference type="GO" id="GO:0046872">
    <property type="term" value="F:metal ion binding"/>
    <property type="evidence" value="ECO:0007669"/>
    <property type="project" value="UniProtKB-KW"/>
</dbReference>
<evidence type="ECO:0000256" key="2">
    <source>
        <dbReference type="ARBA" id="ARBA00022475"/>
    </source>
</evidence>
<proteinExistence type="inferred from homology"/>
<evidence type="ECO:0000256" key="5">
    <source>
        <dbReference type="ARBA" id="ARBA00022723"/>
    </source>
</evidence>
<comment type="caution">
    <text evidence="14">The sequence shown here is derived from an EMBL/GenBank/DDBJ whole genome shotgun (WGS) entry which is preliminary data.</text>
</comment>
<evidence type="ECO:0000256" key="10">
    <source>
        <dbReference type="ARBA" id="ARBA00023136"/>
    </source>
</evidence>
<name>A0A177KVX5_9BACI</name>
<evidence type="ECO:0000256" key="3">
    <source>
        <dbReference type="ARBA" id="ARBA00022670"/>
    </source>
</evidence>
<evidence type="ECO:0000313" key="15">
    <source>
        <dbReference type="Proteomes" id="UP000077271"/>
    </source>
</evidence>
<accession>A0A177KVX5</accession>
<evidence type="ECO:0000259" key="13">
    <source>
        <dbReference type="Pfam" id="PF01435"/>
    </source>
</evidence>
<evidence type="ECO:0000313" key="14">
    <source>
        <dbReference type="EMBL" id="OAH57095.1"/>
    </source>
</evidence>
<dbReference type="AlphaFoldDB" id="A0A177KVX5"/>
<evidence type="ECO:0000256" key="9">
    <source>
        <dbReference type="ARBA" id="ARBA00023049"/>
    </source>
</evidence>
<evidence type="ECO:0000256" key="8">
    <source>
        <dbReference type="ARBA" id="ARBA00022989"/>
    </source>
</evidence>
<gene>
    <name evidence="14" type="ORF">AWH48_19395</name>
</gene>
<comment type="cofactor">
    <cofactor evidence="11">
        <name>Zn(2+)</name>
        <dbReference type="ChEBI" id="CHEBI:29105"/>
    </cofactor>
    <text evidence="11">Binds 1 zinc ion per subunit.</text>
</comment>
<keyword evidence="4 12" id="KW-0812">Transmembrane</keyword>
<dbReference type="EMBL" id="LQWZ01000015">
    <property type="protein sequence ID" value="OAH57095.1"/>
    <property type="molecule type" value="Genomic_DNA"/>
</dbReference>